<gene>
    <name evidence="1" type="ORF">JCM19232_4269</name>
</gene>
<organism evidence="1 2">
    <name type="scientific">Vibrio ishigakensis</name>
    <dbReference type="NCBI Taxonomy" id="1481914"/>
    <lineage>
        <taxon>Bacteria</taxon>
        <taxon>Pseudomonadati</taxon>
        <taxon>Pseudomonadota</taxon>
        <taxon>Gammaproteobacteria</taxon>
        <taxon>Vibrionales</taxon>
        <taxon>Vibrionaceae</taxon>
        <taxon>Vibrio</taxon>
    </lineage>
</organism>
<dbReference type="EMBL" id="BBSA01000018">
    <property type="protein sequence ID" value="GAM65304.1"/>
    <property type="molecule type" value="Genomic_DNA"/>
</dbReference>
<comment type="caution">
    <text evidence="1">The sequence shown here is derived from an EMBL/GenBank/DDBJ whole genome shotgun (WGS) entry which is preliminary data.</text>
</comment>
<protein>
    <recommendedName>
        <fullName evidence="3">NmrA-like domain-containing protein</fullName>
    </recommendedName>
</protein>
<dbReference type="Gene3D" id="3.40.50.720">
    <property type="entry name" value="NAD(P)-binding Rossmann-like Domain"/>
    <property type="match status" value="1"/>
</dbReference>
<dbReference type="Proteomes" id="UP000031670">
    <property type="component" value="Unassembled WGS sequence"/>
</dbReference>
<dbReference type="SUPFAM" id="SSF51735">
    <property type="entry name" value="NAD(P)-binding Rossmann-fold domains"/>
    <property type="match status" value="1"/>
</dbReference>
<sequence>MESLHEELFHNGTIETRQIREAGMKHIQDSGIPYTFFYCSFFADSFTRFIDNNQVYLFGELTHEVYFTNSLQLAQHIYQAINNPLALNQKYAVQGTEGLTFYDAAKRFFSEYDTKVSVETLPISTIDELGLDSSEAGFLKRIWEVCEGLDERFVSAETYQHLGEPQINLSTFANALKSDLHT</sequence>
<reference evidence="1 2" key="1">
    <citation type="submission" date="2015-01" db="EMBL/GenBank/DDBJ databases">
        <title>Vibrio sp. C5 JCM 19232 whole genome shotgun sequence.</title>
        <authorList>
            <person name="Sawabe T."/>
            <person name="Meirelles P."/>
            <person name="Feng G."/>
            <person name="Sayaka M."/>
            <person name="Hattori M."/>
            <person name="Ohkuma M."/>
        </authorList>
    </citation>
    <scope>NUCLEOTIDE SEQUENCE [LARGE SCALE GENOMIC DNA]</scope>
    <source>
        <strain evidence="1 2">JCM19232</strain>
    </source>
</reference>
<reference evidence="1 2" key="2">
    <citation type="submission" date="2015-01" db="EMBL/GenBank/DDBJ databases">
        <authorList>
            <consortium name="NBRP consortium"/>
            <person name="Sawabe T."/>
            <person name="Meirelles P."/>
            <person name="Feng G."/>
            <person name="Sayaka M."/>
            <person name="Hattori M."/>
            <person name="Ohkuma M."/>
        </authorList>
    </citation>
    <scope>NUCLEOTIDE SEQUENCE [LARGE SCALE GENOMIC DNA]</scope>
    <source>
        <strain evidence="1 2">JCM19232</strain>
    </source>
</reference>
<name>A0A0B8PRL5_9VIBR</name>
<evidence type="ECO:0000313" key="1">
    <source>
        <dbReference type="EMBL" id="GAM65304.1"/>
    </source>
</evidence>
<evidence type="ECO:0000313" key="2">
    <source>
        <dbReference type="Proteomes" id="UP000031670"/>
    </source>
</evidence>
<evidence type="ECO:0008006" key="3">
    <source>
        <dbReference type="Google" id="ProtNLM"/>
    </source>
</evidence>
<proteinExistence type="predicted"/>
<accession>A0A0B8PRL5</accession>
<dbReference type="AlphaFoldDB" id="A0A0B8PRL5"/>
<dbReference type="InterPro" id="IPR036291">
    <property type="entry name" value="NAD(P)-bd_dom_sf"/>
</dbReference>